<dbReference type="CDD" id="cd00156">
    <property type="entry name" value="REC"/>
    <property type="match status" value="1"/>
</dbReference>
<keyword evidence="1 2" id="KW-0597">Phosphoprotein</keyword>
<dbReference type="AlphaFoldDB" id="A0A133URY9"/>
<feature type="modified residue" description="4-aspartylphosphate" evidence="2">
    <location>
        <position position="58"/>
    </location>
</feature>
<dbReference type="SMART" id="SM00448">
    <property type="entry name" value="REC"/>
    <property type="match status" value="1"/>
</dbReference>
<dbReference type="InterPro" id="IPR050595">
    <property type="entry name" value="Bact_response_regulator"/>
</dbReference>
<organism evidence="4 5">
    <name type="scientific">candidate division MSBL1 archaeon SCGC-AAA259I14</name>
    <dbReference type="NCBI Taxonomy" id="1698268"/>
    <lineage>
        <taxon>Archaea</taxon>
        <taxon>Methanobacteriati</taxon>
        <taxon>Methanobacteriota</taxon>
        <taxon>candidate division MSBL1</taxon>
    </lineage>
</organism>
<protein>
    <recommendedName>
        <fullName evidence="3">Response regulatory domain-containing protein</fullName>
    </recommendedName>
</protein>
<dbReference type="Gene3D" id="3.40.50.2300">
    <property type="match status" value="1"/>
</dbReference>
<evidence type="ECO:0000256" key="1">
    <source>
        <dbReference type="ARBA" id="ARBA00022553"/>
    </source>
</evidence>
<sequence length="375" mass="44073">MKRNEINILFVDDETDFCEQAEIFLERKDDRLNVDTSTSAKDALEAHRNNNYDAIISDYKMPDMNGIELLEALREEDEETFFLILTGKGDEEVAMEALNLGADRYLRKTGEEPKMLFDSLVRTVVSEIERYHLKKREEYYQSMVGGDLKEKIKKVQNQLQQLMNLELPKQGKKLLKKAIETTESGIGLTDKIVVPEIEEPEETVKSFDREVLIIFLENVYLEASLEFLKLWAAYKKIGKYRETIFKLMHNSAKHRTILEEVRSKIKGVGEMEPLREIRQTEFDFEDVGKDEIFQELADSNHYLTQIYEKLLYLADENVIKQTWKGDNPKEYFQNLKLILEEKKKQGKILERIEKLEAFGIGERSTKKRKKDSWEF</sequence>
<dbReference type="InterPro" id="IPR011006">
    <property type="entry name" value="CheY-like_superfamily"/>
</dbReference>
<evidence type="ECO:0000256" key="2">
    <source>
        <dbReference type="PROSITE-ProRule" id="PRU00169"/>
    </source>
</evidence>
<accession>A0A133URY9</accession>
<dbReference type="Proteomes" id="UP000070414">
    <property type="component" value="Unassembled WGS sequence"/>
</dbReference>
<reference evidence="4 5" key="1">
    <citation type="journal article" date="2016" name="Sci. Rep.">
        <title>Metabolic traits of an uncultured archaeal lineage -MSBL1- from brine pools of the Red Sea.</title>
        <authorList>
            <person name="Mwirichia R."/>
            <person name="Alam I."/>
            <person name="Rashid M."/>
            <person name="Vinu M."/>
            <person name="Ba-Alawi W."/>
            <person name="Anthony Kamau A."/>
            <person name="Kamanda Ngugi D."/>
            <person name="Goker M."/>
            <person name="Klenk H.P."/>
            <person name="Bajic V."/>
            <person name="Stingl U."/>
        </authorList>
    </citation>
    <scope>NUCLEOTIDE SEQUENCE [LARGE SCALE GENOMIC DNA]</scope>
    <source>
        <strain evidence="4">SCGC-AAA259I14</strain>
    </source>
</reference>
<dbReference type="PROSITE" id="PS50110">
    <property type="entry name" value="RESPONSE_REGULATORY"/>
    <property type="match status" value="1"/>
</dbReference>
<keyword evidence="5" id="KW-1185">Reference proteome</keyword>
<dbReference type="PANTHER" id="PTHR44591">
    <property type="entry name" value="STRESS RESPONSE REGULATOR PROTEIN 1"/>
    <property type="match status" value="1"/>
</dbReference>
<dbReference type="PANTHER" id="PTHR44591:SF19">
    <property type="entry name" value="TWO-COMPONENT RESPONSE REGULATOR-RELATED"/>
    <property type="match status" value="1"/>
</dbReference>
<dbReference type="EMBL" id="LHXS01000037">
    <property type="protein sequence ID" value="KXA96886.1"/>
    <property type="molecule type" value="Genomic_DNA"/>
</dbReference>
<proteinExistence type="predicted"/>
<comment type="caution">
    <text evidence="4">The sequence shown here is derived from an EMBL/GenBank/DDBJ whole genome shotgun (WGS) entry which is preliminary data.</text>
</comment>
<evidence type="ECO:0000313" key="4">
    <source>
        <dbReference type="EMBL" id="KXA96886.1"/>
    </source>
</evidence>
<gene>
    <name evidence="4" type="ORF">AKJ38_02405</name>
</gene>
<dbReference type="InterPro" id="IPR001789">
    <property type="entry name" value="Sig_transdc_resp-reg_receiver"/>
</dbReference>
<dbReference type="GO" id="GO:0000160">
    <property type="term" value="P:phosphorelay signal transduction system"/>
    <property type="evidence" value="ECO:0007669"/>
    <property type="project" value="InterPro"/>
</dbReference>
<dbReference type="SUPFAM" id="SSF52172">
    <property type="entry name" value="CheY-like"/>
    <property type="match status" value="1"/>
</dbReference>
<evidence type="ECO:0000313" key="5">
    <source>
        <dbReference type="Proteomes" id="UP000070414"/>
    </source>
</evidence>
<evidence type="ECO:0000259" key="3">
    <source>
        <dbReference type="PROSITE" id="PS50110"/>
    </source>
</evidence>
<dbReference type="Pfam" id="PF00072">
    <property type="entry name" value="Response_reg"/>
    <property type="match status" value="1"/>
</dbReference>
<feature type="domain" description="Response regulatory" evidence="3">
    <location>
        <begin position="7"/>
        <end position="123"/>
    </location>
</feature>
<name>A0A133URY9_9EURY</name>